<proteinExistence type="predicted"/>
<dbReference type="EMBL" id="AQGU01000029">
    <property type="protein sequence ID" value="MBE0361321.1"/>
    <property type="molecule type" value="Genomic_DNA"/>
</dbReference>
<comment type="caution">
    <text evidence="1">The sequence shown here is derived from an EMBL/GenBank/DDBJ whole genome shotgun (WGS) entry which is preliminary data.</text>
</comment>
<reference evidence="1 2" key="1">
    <citation type="submission" date="2015-06" db="EMBL/GenBank/DDBJ databases">
        <title>Genome sequence of Pseudoalteromonas aliena.</title>
        <authorList>
            <person name="Xie B.-B."/>
            <person name="Rong J.-C."/>
            <person name="Qin Q.-L."/>
            <person name="Zhang Y.-Z."/>
        </authorList>
    </citation>
    <scope>NUCLEOTIDE SEQUENCE [LARGE SCALE GENOMIC DNA]</scope>
    <source>
        <strain evidence="1 2">SW19</strain>
    </source>
</reference>
<accession>A0ABR9E3X7</accession>
<name>A0ABR9E3X7_9GAMM</name>
<evidence type="ECO:0000313" key="1">
    <source>
        <dbReference type="EMBL" id="MBE0361321.1"/>
    </source>
</evidence>
<sequence length="39" mass="4782">MFNLYHTLYLLWRLDISIWQVNDPTNTHTTAEKERAYVK</sequence>
<evidence type="ECO:0000313" key="2">
    <source>
        <dbReference type="Proteomes" id="UP000648482"/>
    </source>
</evidence>
<protein>
    <submittedName>
        <fullName evidence="1">Uncharacterized protein</fullName>
    </submittedName>
</protein>
<gene>
    <name evidence="1" type="ORF">PALI_b0274</name>
</gene>
<organism evidence="1 2">
    <name type="scientific">Pseudoalteromonas aliena SW19</name>
    <dbReference type="NCBI Taxonomy" id="1314866"/>
    <lineage>
        <taxon>Bacteria</taxon>
        <taxon>Pseudomonadati</taxon>
        <taxon>Pseudomonadota</taxon>
        <taxon>Gammaproteobacteria</taxon>
        <taxon>Alteromonadales</taxon>
        <taxon>Pseudoalteromonadaceae</taxon>
        <taxon>Pseudoalteromonas</taxon>
    </lineage>
</organism>
<keyword evidence="2" id="KW-1185">Reference proteome</keyword>
<dbReference type="Proteomes" id="UP000648482">
    <property type="component" value="Unassembled WGS sequence"/>
</dbReference>